<dbReference type="Pfam" id="PF15738">
    <property type="entry name" value="YafQ_toxin"/>
    <property type="match status" value="1"/>
</dbReference>
<dbReference type="PANTHER" id="PTHR40588:SF1">
    <property type="entry name" value="MRNA INTERFERASE TOXIN YAFQ"/>
    <property type="match status" value="1"/>
</dbReference>
<reference evidence="2" key="1">
    <citation type="journal article" date="2021" name="PeerJ">
        <title>Extensive microbial diversity within the chicken gut microbiome revealed by metagenomics and culture.</title>
        <authorList>
            <person name="Gilroy R."/>
            <person name="Ravi A."/>
            <person name="Getino M."/>
            <person name="Pursley I."/>
            <person name="Horton D.L."/>
            <person name="Alikhan N.F."/>
            <person name="Baker D."/>
            <person name="Gharbi K."/>
            <person name="Hall N."/>
            <person name="Watson M."/>
            <person name="Adriaenssens E.M."/>
            <person name="Foster-Nyarko E."/>
            <person name="Jarju S."/>
            <person name="Secka A."/>
            <person name="Antonio M."/>
            <person name="Oren A."/>
            <person name="Chaudhuri R.R."/>
            <person name="La Ragione R."/>
            <person name="Hildebrand F."/>
            <person name="Pallen M.J."/>
        </authorList>
    </citation>
    <scope>NUCLEOTIDE SEQUENCE</scope>
    <source>
        <strain evidence="2">ChiHjej8B7-25341</strain>
    </source>
</reference>
<dbReference type="InterPro" id="IPR007712">
    <property type="entry name" value="RelE/ParE_toxin"/>
</dbReference>
<evidence type="ECO:0000313" key="2">
    <source>
        <dbReference type="EMBL" id="HJD32133.1"/>
    </source>
</evidence>
<dbReference type="InterPro" id="IPR004386">
    <property type="entry name" value="Toxin_YafQ-like"/>
</dbReference>
<dbReference type="AlphaFoldDB" id="A0A9D2R224"/>
<dbReference type="EMBL" id="DWUW01000264">
    <property type="protein sequence ID" value="HJD32133.1"/>
    <property type="molecule type" value="Genomic_DNA"/>
</dbReference>
<dbReference type="NCBIfam" id="TIGR02385">
    <property type="entry name" value="RelE_StbE"/>
    <property type="match status" value="1"/>
</dbReference>
<reference evidence="2" key="2">
    <citation type="submission" date="2021-04" db="EMBL/GenBank/DDBJ databases">
        <authorList>
            <person name="Gilroy R."/>
        </authorList>
    </citation>
    <scope>NUCLEOTIDE SEQUENCE</scope>
    <source>
        <strain evidence="2">ChiHjej8B7-25341</strain>
    </source>
</reference>
<dbReference type="InterPro" id="IPR035093">
    <property type="entry name" value="RelE/ParE_toxin_dom_sf"/>
</dbReference>
<name>A0A9D2R224_9FIRM</name>
<dbReference type="GO" id="GO:0006415">
    <property type="term" value="P:translational termination"/>
    <property type="evidence" value="ECO:0007669"/>
    <property type="project" value="TreeGrafter"/>
</dbReference>
<gene>
    <name evidence="2" type="ORF">H9912_09350</name>
</gene>
<evidence type="ECO:0000256" key="1">
    <source>
        <dbReference type="ARBA" id="ARBA00022649"/>
    </source>
</evidence>
<dbReference type="PANTHER" id="PTHR40588">
    <property type="entry name" value="MRNA INTERFERASE TOXIN YAFQ"/>
    <property type="match status" value="1"/>
</dbReference>
<evidence type="ECO:0000313" key="3">
    <source>
        <dbReference type="Proteomes" id="UP000823851"/>
    </source>
</evidence>
<accession>A0A9D2R224</accession>
<dbReference type="Proteomes" id="UP000823851">
    <property type="component" value="Unassembled WGS sequence"/>
</dbReference>
<proteinExistence type="predicted"/>
<organism evidence="2 3">
    <name type="scientific">Candidatus Eisenbergiella stercorigallinarum</name>
    <dbReference type="NCBI Taxonomy" id="2838557"/>
    <lineage>
        <taxon>Bacteria</taxon>
        <taxon>Bacillati</taxon>
        <taxon>Bacillota</taxon>
        <taxon>Clostridia</taxon>
        <taxon>Lachnospirales</taxon>
        <taxon>Lachnospiraceae</taxon>
        <taxon>Eisenbergiella</taxon>
    </lineage>
</organism>
<dbReference type="GO" id="GO:0004521">
    <property type="term" value="F:RNA endonuclease activity"/>
    <property type="evidence" value="ECO:0007669"/>
    <property type="project" value="TreeGrafter"/>
</dbReference>
<sequence length="37" mass="4384">MGCRECHITPDWLLIYEIHEKDLILLLTRTGTHSDLF</sequence>
<dbReference type="SUPFAM" id="SSF143011">
    <property type="entry name" value="RelE-like"/>
    <property type="match status" value="1"/>
</dbReference>
<keyword evidence="1" id="KW-1277">Toxin-antitoxin system</keyword>
<dbReference type="Gene3D" id="3.30.2310.20">
    <property type="entry name" value="RelE-like"/>
    <property type="match status" value="1"/>
</dbReference>
<protein>
    <submittedName>
        <fullName evidence="2">Type II toxin-antitoxin system YafQ family toxin</fullName>
    </submittedName>
</protein>
<comment type="caution">
    <text evidence="2">The sequence shown here is derived from an EMBL/GenBank/DDBJ whole genome shotgun (WGS) entry which is preliminary data.</text>
</comment>
<dbReference type="GO" id="GO:0006402">
    <property type="term" value="P:mRNA catabolic process"/>
    <property type="evidence" value="ECO:0007669"/>
    <property type="project" value="TreeGrafter"/>
</dbReference>